<evidence type="ECO:0000256" key="4">
    <source>
        <dbReference type="ARBA" id="ARBA00022989"/>
    </source>
</evidence>
<evidence type="ECO:0000256" key="6">
    <source>
        <dbReference type="SAM" id="Phobius"/>
    </source>
</evidence>
<keyword evidence="5 6" id="KW-0472">Membrane</keyword>
<accession>A0A934IP45</accession>
<feature type="transmembrane region" description="Helical" evidence="6">
    <location>
        <begin position="104"/>
        <end position="125"/>
    </location>
</feature>
<dbReference type="PANTHER" id="PTHR30482:SF10">
    <property type="entry name" value="HIGH-AFFINITY BRANCHED-CHAIN AMINO ACID TRANSPORT PROTEIN BRAE"/>
    <property type="match status" value="1"/>
</dbReference>
<comment type="subcellular location">
    <subcellularLocation>
        <location evidence="1">Cell membrane</location>
        <topology evidence="1">Multi-pass membrane protein</topology>
    </subcellularLocation>
</comment>
<evidence type="ECO:0000313" key="8">
    <source>
        <dbReference type="Proteomes" id="UP000609531"/>
    </source>
</evidence>
<dbReference type="CDD" id="cd06581">
    <property type="entry name" value="TM_PBP1_LivM_like"/>
    <property type="match status" value="1"/>
</dbReference>
<feature type="transmembrane region" description="Helical" evidence="6">
    <location>
        <begin position="12"/>
        <end position="29"/>
    </location>
</feature>
<feature type="transmembrane region" description="Helical" evidence="6">
    <location>
        <begin position="253"/>
        <end position="281"/>
    </location>
</feature>
<dbReference type="EMBL" id="JAEKJA010000027">
    <property type="protein sequence ID" value="MBJ3778471.1"/>
    <property type="molecule type" value="Genomic_DNA"/>
</dbReference>
<protein>
    <submittedName>
        <fullName evidence="7">Branched-chain amino acid ABC transporter permease</fullName>
    </submittedName>
</protein>
<reference evidence="7" key="1">
    <citation type="submission" date="2020-12" db="EMBL/GenBank/DDBJ databases">
        <title>Bacterial taxonomy.</title>
        <authorList>
            <person name="Pan X."/>
        </authorList>
    </citation>
    <scope>NUCLEOTIDE SEQUENCE</scope>
    <source>
        <strain evidence="7">B2012</strain>
    </source>
</reference>
<feature type="transmembrane region" description="Helical" evidence="6">
    <location>
        <begin position="301"/>
        <end position="319"/>
    </location>
</feature>
<dbReference type="AlphaFoldDB" id="A0A934IP45"/>
<feature type="transmembrane region" description="Helical" evidence="6">
    <location>
        <begin position="218"/>
        <end position="241"/>
    </location>
</feature>
<proteinExistence type="predicted"/>
<evidence type="ECO:0000256" key="3">
    <source>
        <dbReference type="ARBA" id="ARBA00022692"/>
    </source>
</evidence>
<dbReference type="InterPro" id="IPR001851">
    <property type="entry name" value="ABC_transp_permease"/>
</dbReference>
<evidence type="ECO:0000256" key="2">
    <source>
        <dbReference type="ARBA" id="ARBA00022475"/>
    </source>
</evidence>
<dbReference type="Pfam" id="PF02653">
    <property type="entry name" value="BPD_transp_2"/>
    <property type="match status" value="1"/>
</dbReference>
<dbReference type="PANTHER" id="PTHR30482">
    <property type="entry name" value="HIGH-AFFINITY BRANCHED-CHAIN AMINO ACID TRANSPORT SYSTEM PERMEASE"/>
    <property type="match status" value="1"/>
</dbReference>
<comment type="caution">
    <text evidence="7">The sequence shown here is derived from an EMBL/GenBank/DDBJ whole genome shotgun (WGS) entry which is preliminary data.</text>
</comment>
<feature type="transmembrane region" description="Helical" evidence="6">
    <location>
        <begin position="131"/>
        <end position="148"/>
    </location>
</feature>
<dbReference type="RefSeq" id="WP_198884370.1">
    <property type="nucleotide sequence ID" value="NZ_JAEKJA010000027.1"/>
</dbReference>
<feature type="transmembrane region" description="Helical" evidence="6">
    <location>
        <begin position="66"/>
        <end position="84"/>
    </location>
</feature>
<feature type="transmembrane region" description="Helical" evidence="6">
    <location>
        <begin position="36"/>
        <end position="54"/>
    </location>
</feature>
<keyword evidence="3 6" id="KW-0812">Transmembrane</keyword>
<keyword evidence="4 6" id="KW-1133">Transmembrane helix</keyword>
<dbReference type="Proteomes" id="UP000609531">
    <property type="component" value="Unassembled WGS sequence"/>
</dbReference>
<evidence type="ECO:0000313" key="7">
    <source>
        <dbReference type="EMBL" id="MBJ3778471.1"/>
    </source>
</evidence>
<gene>
    <name evidence="7" type="ORF">JCR33_22415</name>
</gene>
<evidence type="ECO:0000256" key="5">
    <source>
        <dbReference type="ARBA" id="ARBA00023136"/>
    </source>
</evidence>
<keyword evidence="8" id="KW-1185">Reference proteome</keyword>
<evidence type="ECO:0000256" key="1">
    <source>
        <dbReference type="ARBA" id="ARBA00004651"/>
    </source>
</evidence>
<dbReference type="GO" id="GO:0015658">
    <property type="term" value="F:branched-chain amino acid transmembrane transporter activity"/>
    <property type="evidence" value="ECO:0007669"/>
    <property type="project" value="InterPro"/>
</dbReference>
<name>A0A934IP45_9HYPH</name>
<organism evidence="7 8">
    <name type="scientific">Acuticoccus mangrovi</name>
    <dbReference type="NCBI Taxonomy" id="2796142"/>
    <lineage>
        <taxon>Bacteria</taxon>
        <taxon>Pseudomonadati</taxon>
        <taxon>Pseudomonadota</taxon>
        <taxon>Alphaproteobacteria</taxon>
        <taxon>Hyphomicrobiales</taxon>
        <taxon>Amorphaceae</taxon>
        <taxon>Acuticoccus</taxon>
    </lineage>
</organism>
<dbReference type="GO" id="GO:0005886">
    <property type="term" value="C:plasma membrane"/>
    <property type="evidence" value="ECO:0007669"/>
    <property type="project" value="UniProtKB-SubCell"/>
</dbReference>
<dbReference type="InterPro" id="IPR043428">
    <property type="entry name" value="LivM-like"/>
</dbReference>
<keyword evidence="2" id="KW-1003">Cell membrane</keyword>
<feature type="transmembrane region" description="Helical" evidence="6">
    <location>
        <begin position="160"/>
        <end position="184"/>
    </location>
</feature>
<sequence length="354" mass="38161">MDLVRQTLLRTLIPAAILVAIAILVMRYGQPYQIRVGYVFFINLTMVVGLQIFMGNSGTASFGHAAFSGIAAYTVAILMTPLMLKRTLIPDAPFNLDQVVLGPIPSIILALLVTGVVAYVVGLAISRLKGVGAEIGTLAFLVIVHVVFTNWIELFRGPRAFYGIPIISNLWWGLGASIIAVFVAKLFRDSKYGVQLRASSDNMLAAKAMGVPVDRLRLIAWTLSGIVVGAGGVLLATNLGTIAPTSFYFNQTFLMMAMLLLGGMRSVSGAVCGTIVIALGSEITRTLESGPVLLGIDFPEMFGLTGFFLGAVIVLVMAFRREGILAGEEFEDIWDDMTRRLRRDKAPAAALDER</sequence>